<name>A0A4R1R883_HYDET</name>
<dbReference type="EMBL" id="SLUN01000031">
    <property type="protein sequence ID" value="TCL61865.1"/>
    <property type="molecule type" value="Genomic_DNA"/>
</dbReference>
<comment type="caution">
    <text evidence="2">The sequence shown here is derived from an EMBL/GenBank/DDBJ whole genome shotgun (WGS) entry which is preliminary data.</text>
</comment>
<reference evidence="2 3" key="1">
    <citation type="submission" date="2019-03" db="EMBL/GenBank/DDBJ databases">
        <title>Genomic Encyclopedia of Type Strains, Phase IV (KMG-IV): sequencing the most valuable type-strain genomes for metagenomic binning, comparative biology and taxonomic classification.</title>
        <authorList>
            <person name="Goeker M."/>
        </authorList>
    </citation>
    <scope>NUCLEOTIDE SEQUENCE [LARGE SCALE GENOMIC DNA]</scope>
    <source>
        <strain evidence="2 3">LX-B</strain>
    </source>
</reference>
<dbReference type="Proteomes" id="UP000295008">
    <property type="component" value="Unassembled WGS sequence"/>
</dbReference>
<proteinExistence type="predicted"/>
<keyword evidence="1" id="KW-0812">Transmembrane</keyword>
<dbReference type="Pfam" id="PF07556">
    <property type="entry name" value="DUF1538"/>
    <property type="match status" value="1"/>
</dbReference>
<feature type="transmembrane region" description="Helical" evidence="1">
    <location>
        <begin position="179"/>
        <end position="200"/>
    </location>
</feature>
<sequence>MIPMLFKGFPGVLREVFWALFPVVAVFAVSQVIMLKLPKRQLKKIVRGMLLVFLGVALFLQGVHVGFLPAGDLLGKTLGSIKHNWILVPLGFLLGFAAVLAEPAVLVLSNQVEEISGGHINKKILLYALAIGVALSVALSMARVLLGISLWYFLIPGYILVIGLAFLSDPAFVGIAFDSGGAATGPMTVTFILALTVGAAKVLENRNPLLDGFGMIALVALTPILAILSLGFLYSRKERNNG</sequence>
<feature type="transmembrane region" description="Helical" evidence="1">
    <location>
        <begin position="148"/>
        <end position="167"/>
    </location>
</feature>
<dbReference type="InterPro" id="IPR011435">
    <property type="entry name" value="UmpAB"/>
</dbReference>
<evidence type="ECO:0000256" key="1">
    <source>
        <dbReference type="SAM" id="Phobius"/>
    </source>
</evidence>
<evidence type="ECO:0000313" key="3">
    <source>
        <dbReference type="Proteomes" id="UP000295008"/>
    </source>
</evidence>
<feature type="transmembrane region" description="Helical" evidence="1">
    <location>
        <begin position="49"/>
        <end position="70"/>
    </location>
</feature>
<organism evidence="2 3">
    <name type="scientific">Hydrogenispora ethanolica</name>
    <dbReference type="NCBI Taxonomy" id="1082276"/>
    <lineage>
        <taxon>Bacteria</taxon>
        <taxon>Bacillati</taxon>
        <taxon>Bacillota</taxon>
        <taxon>Hydrogenispora</taxon>
    </lineage>
</organism>
<feature type="transmembrane region" description="Helical" evidence="1">
    <location>
        <begin position="212"/>
        <end position="234"/>
    </location>
</feature>
<keyword evidence="1" id="KW-0472">Membrane</keyword>
<feature type="transmembrane region" description="Helical" evidence="1">
    <location>
        <begin position="16"/>
        <end position="37"/>
    </location>
</feature>
<dbReference type="OrthoDB" id="9805989at2"/>
<keyword evidence="3" id="KW-1185">Reference proteome</keyword>
<feature type="transmembrane region" description="Helical" evidence="1">
    <location>
        <begin position="90"/>
        <end position="112"/>
    </location>
</feature>
<gene>
    <name evidence="2" type="ORF">EDC14_103136</name>
</gene>
<protein>
    <submittedName>
        <fullName evidence="2">Uncharacterized protein DUF1538</fullName>
    </submittedName>
</protein>
<feature type="transmembrane region" description="Helical" evidence="1">
    <location>
        <begin position="124"/>
        <end position="142"/>
    </location>
</feature>
<keyword evidence="1" id="KW-1133">Transmembrane helix</keyword>
<dbReference type="AlphaFoldDB" id="A0A4R1R883"/>
<evidence type="ECO:0000313" key="2">
    <source>
        <dbReference type="EMBL" id="TCL61865.1"/>
    </source>
</evidence>
<accession>A0A4R1R883</accession>